<feature type="region of interest" description="Disordered" evidence="26">
    <location>
        <begin position="1"/>
        <end position="27"/>
    </location>
</feature>
<evidence type="ECO:0000256" key="26">
    <source>
        <dbReference type="SAM" id="MobiDB-lite"/>
    </source>
</evidence>
<evidence type="ECO:0000256" key="23">
    <source>
        <dbReference type="PIRSR" id="PIRSR000381-2"/>
    </source>
</evidence>
<keyword evidence="10 23" id="KW-0949">S-adenosyl-L-methionine</keyword>
<organism evidence="32 33">
    <name type="scientific">Ficedula albicollis</name>
    <name type="common">Collared flycatcher</name>
    <name type="synonym">Muscicapa albicollis</name>
    <dbReference type="NCBI Taxonomy" id="59894"/>
    <lineage>
        <taxon>Eukaryota</taxon>
        <taxon>Metazoa</taxon>
        <taxon>Chordata</taxon>
        <taxon>Craniata</taxon>
        <taxon>Vertebrata</taxon>
        <taxon>Euteleostomi</taxon>
        <taxon>Archelosauria</taxon>
        <taxon>Archosauria</taxon>
        <taxon>Dinosauria</taxon>
        <taxon>Saurischia</taxon>
        <taxon>Theropoda</taxon>
        <taxon>Coelurosauria</taxon>
        <taxon>Aves</taxon>
        <taxon>Neognathae</taxon>
        <taxon>Neoaves</taxon>
        <taxon>Telluraves</taxon>
        <taxon>Australaves</taxon>
        <taxon>Passeriformes</taxon>
        <taxon>Muscicapidae</taxon>
        <taxon>Ficedula</taxon>
    </lineage>
</organism>
<dbReference type="InterPro" id="IPR050554">
    <property type="entry name" value="Met_Synthase/Corrinoid"/>
</dbReference>
<reference evidence="32 33" key="1">
    <citation type="journal article" date="2012" name="Nature">
        <title>The genomic landscape of species divergence in Ficedula flycatchers.</title>
        <authorList>
            <person name="Ellegren H."/>
            <person name="Smeds L."/>
            <person name="Burri R."/>
            <person name="Olason P.I."/>
            <person name="Backstrom N."/>
            <person name="Kawakami T."/>
            <person name="Kunstner A."/>
            <person name="Makinen H."/>
            <person name="Nadachowska-Brzyska K."/>
            <person name="Qvarnstrom A."/>
            <person name="Uebbing S."/>
            <person name="Wolf J.B."/>
        </authorList>
    </citation>
    <scope>NUCLEOTIDE SEQUENCE [LARGE SCALE GENOMIC DNA]</scope>
</reference>
<dbReference type="InterPro" id="IPR036589">
    <property type="entry name" value="HCY_dom_sf"/>
</dbReference>
<dbReference type="Pfam" id="PF02965">
    <property type="entry name" value="Met_synt_B12"/>
    <property type="match status" value="1"/>
</dbReference>
<keyword evidence="12" id="KW-0677">Repeat</keyword>
<name>A0A803VBT7_FICAL</name>
<comment type="function">
    <text evidence="19">Catalyzes the transfer of a methyl group from methylcob(III)alamin (MeCbl) to homocysteine, yielding enzyme-bound cob(I)alamin and methionine in the cytosol. MeCbl is an active form of cobalamin (vitamin B12) used as a cofactor for methionine biosynthesis. Cob(I)alamin form is regenerated to MeCbl by a transfer of a methyl group from 5-methyltetrahydrofolate. The processing of cobalamin in the cytosol occurs in a multiprotein complex composed of at least MMACHC, MMADHC, MTRR (methionine synthase reductase) and MTR which may contribute to shuttle safely and efficiently cobalamin towards MTR in order to produce methionine.</text>
</comment>
<evidence type="ECO:0000256" key="9">
    <source>
        <dbReference type="ARBA" id="ARBA00022679"/>
    </source>
</evidence>
<dbReference type="GO" id="GO:0008270">
    <property type="term" value="F:zinc ion binding"/>
    <property type="evidence" value="ECO:0007669"/>
    <property type="project" value="InterPro"/>
</dbReference>
<dbReference type="UniPathway" id="UPA00051">
    <property type="reaction ID" value="UER00081"/>
</dbReference>
<dbReference type="Gene3D" id="1.10.288.10">
    <property type="entry name" value="Cobalamin-dependent Methionine Synthase, domain 2"/>
    <property type="match status" value="1"/>
</dbReference>
<dbReference type="PROSITE" id="PS51337">
    <property type="entry name" value="B12_BINDING_NTER"/>
    <property type="match status" value="1"/>
</dbReference>
<dbReference type="SUPFAM" id="SSF52242">
    <property type="entry name" value="Cobalamin (vitamin B12)-binding domain"/>
    <property type="match status" value="1"/>
</dbReference>
<evidence type="ECO:0000256" key="3">
    <source>
        <dbReference type="ARBA" id="ARBA00005178"/>
    </source>
</evidence>
<dbReference type="InterPro" id="IPR036594">
    <property type="entry name" value="Meth_synthase_dom"/>
</dbReference>
<comment type="cofactor">
    <cofactor evidence="1 24">
        <name>Zn(2+)</name>
        <dbReference type="ChEBI" id="CHEBI:29105"/>
    </cofactor>
</comment>
<keyword evidence="7" id="KW-0028">Amino-acid biosynthesis</keyword>
<feature type="binding site" evidence="23">
    <location>
        <begin position="1387"/>
        <end position="1388"/>
    </location>
    <ligand>
        <name>S-adenosyl-L-methionine</name>
        <dbReference type="ChEBI" id="CHEBI:59789"/>
    </ligand>
</feature>
<comment type="subunit">
    <text evidence="20">Monomer. Dimer. Forms a multiprotein complex with MMACHC, MMADHC and MTRR.</text>
</comment>
<keyword evidence="33" id="KW-1185">Reference proteome</keyword>
<feature type="domain" description="B12-binding N-terminal" evidence="31">
    <location>
        <begin position="822"/>
        <end position="919"/>
    </location>
</feature>
<keyword evidence="15" id="KW-0170">Cobalt</keyword>
<dbReference type="InterPro" id="IPR037010">
    <property type="entry name" value="VitB12-dep_Met_synth_activ_sf"/>
</dbReference>
<feature type="binding site" evidence="23">
    <location>
        <position position="990"/>
    </location>
    <ligand>
        <name>methylcob(III)alamin</name>
        <dbReference type="ChEBI" id="CHEBI:28115"/>
    </ligand>
</feature>
<feature type="binding site" evidence="23">
    <location>
        <position position="1134"/>
    </location>
    <ligand>
        <name>S-adenosyl-L-methionine</name>
        <dbReference type="ChEBI" id="CHEBI:59789"/>
    </ligand>
</feature>
<comment type="cofactor">
    <cofactor evidence="2 22">
        <name>methylcob(III)alamin</name>
        <dbReference type="ChEBI" id="CHEBI:28115"/>
    </cofactor>
</comment>
<dbReference type="PANTHER" id="PTHR45833">
    <property type="entry name" value="METHIONINE SYNTHASE"/>
    <property type="match status" value="1"/>
</dbReference>
<dbReference type="Gene3D" id="3.20.20.20">
    <property type="entry name" value="Dihydropteroate synthase-like"/>
    <property type="match status" value="1"/>
</dbReference>
<dbReference type="GO" id="GO:0009235">
    <property type="term" value="P:cobalamin metabolic process"/>
    <property type="evidence" value="ECO:0007669"/>
    <property type="project" value="Ensembl"/>
</dbReference>
<dbReference type="CDD" id="cd00740">
    <property type="entry name" value="MeTr"/>
    <property type="match status" value="1"/>
</dbReference>
<feature type="binding site" evidence="23">
    <location>
        <position position="994"/>
    </location>
    <ligand>
        <name>methylcob(III)alamin</name>
        <dbReference type="ChEBI" id="CHEBI:28115"/>
    </ligand>
</feature>
<dbReference type="Gene3D" id="3.10.196.10">
    <property type="entry name" value="Vitamin B12-dependent methionine synthase, activation domain"/>
    <property type="match status" value="1"/>
</dbReference>
<keyword evidence="13 22" id="KW-0862">Zinc</keyword>
<evidence type="ECO:0000256" key="20">
    <source>
        <dbReference type="ARBA" id="ARBA00064177"/>
    </source>
</evidence>
<dbReference type="PROSITE" id="PS51332">
    <property type="entry name" value="B12_BINDING"/>
    <property type="match status" value="1"/>
</dbReference>
<dbReference type="GO" id="GO:0046653">
    <property type="term" value="P:tetrahydrofolate metabolic process"/>
    <property type="evidence" value="ECO:0007669"/>
    <property type="project" value="TreeGrafter"/>
</dbReference>
<dbReference type="SMART" id="SM01018">
    <property type="entry name" value="B12-binding_2"/>
    <property type="match status" value="1"/>
</dbReference>
<evidence type="ECO:0000256" key="17">
    <source>
        <dbReference type="ARBA" id="ARBA00031040"/>
    </source>
</evidence>
<dbReference type="FunFam" id="1.10.1240.10:FF:000001">
    <property type="entry name" value="Methionine synthase"/>
    <property type="match status" value="1"/>
</dbReference>
<dbReference type="SUPFAM" id="SSF56507">
    <property type="entry name" value="Methionine synthase activation domain-like"/>
    <property type="match status" value="1"/>
</dbReference>
<feature type="binding site" evidence="22 24">
    <location>
        <position position="485"/>
    </location>
    <ligand>
        <name>Zn(2+)</name>
        <dbReference type="ChEBI" id="CHEBI:29105"/>
    </ligand>
</feature>
<dbReference type="SUPFAM" id="SSF51717">
    <property type="entry name" value="Dihydropteroate synthetase-like"/>
    <property type="match status" value="1"/>
</dbReference>
<gene>
    <name evidence="32" type="primary">MTR</name>
</gene>
<evidence type="ECO:0000259" key="28">
    <source>
        <dbReference type="PROSITE" id="PS50972"/>
    </source>
</evidence>
<dbReference type="InterPro" id="IPR033706">
    <property type="entry name" value="Met_synthase_B12-bd"/>
</dbReference>
<feature type="binding site" description="axial binding residue" evidence="22">
    <location>
        <position position="945"/>
    </location>
    <ligand>
        <name>methylcob(III)alamin</name>
        <dbReference type="ChEBI" id="CHEBI:28115"/>
    </ligand>
    <ligandPart>
        <name>Co</name>
        <dbReference type="ChEBI" id="CHEBI:27638"/>
    </ligandPart>
</feature>
<evidence type="ECO:0000256" key="5">
    <source>
        <dbReference type="ARBA" id="ARBA00012032"/>
    </source>
</evidence>
<dbReference type="Pfam" id="PF02607">
    <property type="entry name" value="B12-binding_2"/>
    <property type="match status" value="1"/>
</dbReference>
<dbReference type="InterPro" id="IPR004223">
    <property type="entry name" value="VitB12-dep_Met_synth_activ_dom"/>
</dbReference>
<reference evidence="32" key="2">
    <citation type="submission" date="2025-08" db="UniProtKB">
        <authorList>
            <consortium name="Ensembl"/>
        </authorList>
    </citation>
    <scope>IDENTIFICATION</scope>
</reference>
<dbReference type="NCBIfam" id="NF007024">
    <property type="entry name" value="PRK09490.1"/>
    <property type="match status" value="1"/>
</dbReference>
<dbReference type="InterPro" id="IPR003759">
    <property type="entry name" value="Cbl-bd_cap"/>
</dbReference>
<keyword evidence="8 22" id="KW-0846">Cobalamin</keyword>
<dbReference type="Pfam" id="PF02310">
    <property type="entry name" value="B12-binding"/>
    <property type="match status" value="1"/>
</dbReference>
<evidence type="ECO:0000256" key="19">
    <source>
        <dbReference type="ARBA" id="ARBA00059908"/>
    </source>
</evidence>
<dbReference type="Proteomes" id="UP000016665">
    <property type="component" value="Chromosome 3"/>
</dbReference>
<dbReference type="PROSITE" id="PS50974">
    <property type="entry name" value="ADOMET_ACTIVATION"/>
    <property type="match status" value="1"/>
</dbReference>
<dbReference type="PANTHER" id="PTHR45833:SF1">
    <property type="entry name" value="METHIONINE SYNTHASE"/>
    <property type="match status" value="1"/>
</dbReference>
<evidence type="ECO:0000256" key="18">
    <source>
        <dbReference type="ARBA" id="ARBA00052545"/>
    </source>
</evidence>
<evidence type="ECO:0000256" key="21">
    <source>
        <dbReference type="ARBA" id="ARBA00081683"/>
    </source>
</evidence>
<dbReference type="GO" id="GO:0031419">
    <property type="term" value="F:cobalamin binding"/>
    <property type="evidence" value="ECO:0007669"/>
    <property type="project" value="UniProtKB-KW"/>
</dbReference>
<evidence type="ECO:0000256" key="10">
    <source>
        <dbReference type="ARBA" id="ARBA00022691"/>
    </source>
</evidence>
<evidence type="ECO:0000259" key="30">
    <source>
        <dbReference type="PROSITE" id="PS51332"/>
    </source>
</evidence>
<evidence type="ECO:0000313" key="32">
    <source>
        <dbReference type="Ensembl" id="ENSFALP00000020193.1"/>
    </source>
</evidence>
<dbReference type="Gene3D" id="1.10.1240.10">
    <property type="entry name" value="Methionine synthase domain"/>
    <property type="match status" value="1"/>
</dbReference>
<feature type="domain" description="B12-binding" evidence="30">
    <location>
        <begin position="932"/>
        <end position="1067"/>
    </location>
</feature>
<keyword evidence="9 25" id="KW-0808">Transferase</keyword>
<dbReference type="InterPro" id="IPR011822">
    <property type="entry name" value="MetH"/>
</dbReference>
<dbReference type="InterPro" id="IPR003726">
    <property type="entry name" value="HCY_dom"/>
</dbReference>
<evidence type="ECO:0000256" key="25">
    <source>
        <dbReference type="PROSITE-ProRule" id="PRU00346"/>
    </source>
</evidence>
<dbReference type="GeneTree" id="ENSGT00420000029824"/>
<keyword evidence="6 25" id="KW-0489">Methyltransferase</keyword>
<proteinExistence type="inferred from homology"/>
<dbReference type="SUPFAM" id="SSF82282">
    <property type="entry name" value="Homocysteine S-methyltransferase"/>
    <property type="match status" value="1"/>
</dbReference>
<feature type="binding site" evidence="22 24">
    <location>
        <position position="484"/>
    </location>
    <ligand>
        <name>Zn(2+)</name>
        <dbReference type="ChEBI" id="CHEBI:29105"/>
    </ligand>
</feature>
<dbReference type="Pfam" id="PF02574">
    <property type="entry name" value="S-methyl_trans"/>
    <property type="match status" value="1"/>
</dbReference>
<feature type="binding site" evidence="23">
    <location>
        <begin position="942"/>
        <end position="946"/>
    </location>
    <ligand>
        <name>methylcob(III)alamin</name>
        <dbReference type="ChEBI" id="CHEBI:28115"/>
    </ligand>
</feature>
<dbReference type="NCBIfam" id="TIGR02082">
    <property type="entry name" value="metH"/>
    <property type="match status" value="1"/>
</dbReference>
<feature type="domain" description="AdoMet activation" evidence="29">
    <location>
        <begin position="1083"/>
        <end position="1425"/>
    </location>
</feature>
<dbReference type="PIRSF" id="PIRSF000381">
    <property type="entry name" value="MetH"/>
    <property type="match status" value="1"/>
</dbReference>
<reference evidence="32" key="3">
    <citation type="submission" date="2025-09" db="UniProtKB">
        <authorList>
            <consortium name="Ensembl"/>
        </authorList>
    </citation>
    <scope>IDENTIFICATION</scope>
</reference>
<keyword evidence="11 22" id="KW-0479">Metal-binding</keyword>
<evidence type="ECO:0000256" key="24">
    <source>
        <dbReference type="PROSITE-ProRule" id="PRU00333"/>
    </source>
</evidence>
<dbReference type="Pfam" id="PF00809">
    <property type="entry name" value="Pterin_bind"/>
    <property type="match status" value="1"/>
</dbReference>
<dbReference type="InterPro" id="IPR036724">
    <property type="entry name" value="Cobalamin-bd_sf"/>
</dbReference>
<dbReference type="GO" id="GO:0005829">
    <property type="term" value="C:cytosol"/>
    <property type="evidence" value="ECO:0007669"/>
    <property type="project" value="TreeGrafter"/>
</dbReference>
<dbReference type="EC" id="2.1.1.13" evidence="5"/>
<comment type="catalytic activity">
    <reaction evidence="18">
        <text>(6S)-5-methyl-5,6,7,8-tetrahydrofolate + L-homocysteine = (6S)-5,6,7,8-tetrahydrofolate + L-methionine</text>
        <dbReference type="Rhea" id="RHEA:11172"/>
        <dbReference type="ChEBI" id="CHEBI:18608"/>
        <dbReference type="ChEBI" id="CHEBI:57453"/>
        <dbReference type="ChEBI" id="CHEBI:57844"/>
        <dbReference type="ChEBI" id="CHEBI:58199"/>
        <dbReference type="EC" id="2.1.1.13"/>
    </reaction>
    <physiologicalReaction direction="left-to-right" evidence="18">
        <dbReference type="Rhea" id="RHEA:11173"/>
    </physiologicalReaction>
</comment>
<dbReference type="FunFam" id="3.20.20.330:FF:000001">
    <property type="entry name" value="Methionine synthase"/>
    <property type="match status" value="1"/>
</dbReference>
<feature type="domain" description="Hcy-binding" evidence="27">
    <location>
        <begin position="180"/>
        <end position="499"/>
    </location>
</feature>
<evidence type="ECO:0000259" key="29">
    <source>
        <dbReference type="PROSITE" id="PS50974"/>
    </source>
</evidence>
<evidence type="ECO:0000256" key="7">
    <source>
        <dbReference type="ARBA" id="ARBA00022605"/>
    </source>
</evidence>
<evidence type="ECO:0000256" key="1">
    <source>
        <dbReference type="ARBA" id="ARBA00001947"/>
    </source>
</evidence>
<dbReference type="GO" id="GO:0050667">
    <property type="term" value="P:homocysteine metabolic process"/>
    <property type="evidence" value="ECO:0007669"/>
    <property type="project" value="TreeGrafter"/>
</dbReference>
<evidence type="ECO:0000256" key="13">
    <source>
        <dbReference type="ARBA" id="ARBA00022833"/>
    </source>
</evidence>
<dbReference type="GO" id="GO:0008705">
    <property type="term" value="F:methionine synthase activity"/>
    <property type="evidence" value="ECO:0007669"/>
    <property type="project" value="UniProtKB-EC"/>
</dbReference>
<dbReference type="InterPro" id="IPR006158">
    <property type="entry name" value="Cobalamin-bd"/>
</dbReference>
<evidence type="ECO:0000256" key="12">
    <source>
        <dbReference type="ARBA" id="ARBA00022737"/>
    </source>
</evidence>
<dbReference type="CDD" id="cd02069">
    <property type="entry name" value="methionine_synthase_B12_BD"/>
    <property type="match status" value="1"/>
</dbReference>
<evidence type="ECO:0000256" key="2">
    <source>
        <dbReference type="ARBA" id="ARBA00001956"/>
    </source>
</evidence>
<dbReference type="FunFam" id="3.40.50.280:FF:000001">
    <property type="entry name" value="Methionine synthase"/>
    <property type="match status" value="1"/>
</dbReference>
<feature type="binding site" evidence="23">
    <location>
        <position position="869"/>
    </location>
    <ligand>
        <name>methylcob(III)alamin</name>
        <dbReference type="ChEBI" id="CHEBI:28115"/>
    </ligand>
</feature>
<evidence type="ECO:0000256" key="16">
    <source>
        <dbReference type="ARBA" id="ARBA00030163"/>
    </source>
</evidence>
<dbReference type="InterPro" id="IPR000489">
    <property type="entry name" value="Pterin-binding_dom"/>
</dbReference>
<feature type="binding site" evidence="23">
    <location>
        <position position="1046"/>
    </location>
    <ligand>
        <name>methylcob(III)alamin</name>
        <dbReference type="ChEBI" id="CHEBI:28115"/>
    </ligand>
</feature>
<keyword evidence="14" id="KW-0486">Methionine biosynthesis</keyword>
<protein>
    <recommendedName>
        <fullName evidence="5">methionine synthase</fullName>
        <ecNumber evidence="5">2.1.1.13</ecNumber>
    </recommendedName>
    <alternativeName>
        <fullName evidence="17">5-methyltetrahydrofolate--homocysteine methyltransferase</fullName>
    </alternativeName>
    <alternativeName>
        <fullName evidence="21">Cobalamin-dependent methionine synthase</fullName>
    </alternativeName>
    <alternativeName>
        <fullName evidence="16">Vitamin-B12 dependent methionine synthase</fullName>
    </alternativeName>
</protein>
<feature type="compositionally biased region" description="Gly residues" evidence="26">
    <location>
        <begin position="1"/>
        <end position="10"/>
    </location>
</feature>
<dbReference type="Ensembl" id="ENSFALT00000026101.1">
    <property type="protein sequence ID" value="ENSFALP00000020193.1"/>
    <property type="gene ID" value="ENSFALG00000013431.2"/>
</dbReference>
<dbReference type="GO" id="GO:0032259">
    <property type="term" value="P:methylation"/>
    <property type="evidence" value="ECO:0007669"/>
    <property type="project" value="UniProtKB-KW"/>
</dbReference>
<feature type="domain" description="Pterin-binding" evidence="28">
    <location>
        <begin position="531"/>
        <end position="792"/>
    </location>
</feature>
<feature type="binding site" evidence="22 24">
    <location>
        <position position="421"/>
    </location>
    <ligand>
        <name>Zn(2+)</name>
        <dbReference type="ChEBI" id="CHEBI:29105"/>
    </ligand>
</feature>
<dbReference type="Gene3D" id="3.20.20.330">
    <property type="entry name" value="Homocysteine-binding-like domain"/>
    <property type="match status" value="1"/>
</dbReference>
<dbReference type="PROSITE" id="PS50972">
    <property type="entry name" value="PTERIN_BINDING"/>
    <property type="match status" value="1"/>
</dbReference>
<accession>A0A803VBT7</accession>
<dbReference type="SUPFAM" id="SSF47644">
    <property type="entry name" value="Methionine synthase domain"/>
    <property type="match status" value="1"/>
</dbReference>
<evidence type="ECO:0000256" key="14">
    <source>
        <dbReference type="ARBA" id="ARBA00023167"/>
    </source>
</evidence>
<comment type="similarity">
    <text evidence="4">Belongs to the vitamin-B12 dependent methionine synthase family.</text>
</comment>
<evidence type="ECO:0000256" key="6">
    <source>
        <dbReference type="ARBA" id="ARBA00022603"/>
    </source>
</evidence>
<evidence type="ECO:0000256" key="22">
    <source>
        <dbReference type="PIRSR" id="PIRSR000381-1"/>
    </source>
</evidence>
<dbReference type="OMA" id="ADCIAMS"/>
<evidence type="ECO:0000259" key="27">
    <source>
        <dbReference type="PROSITE" id="PS50970"/>
    </source>
</evidence>
<evidence type="ECO:0000256" key="8">
    <source>
        <dbReference type="ARBA" id="ARBA00022628"/>
    </source>
</evidence>
<comment type="pathway">
    <text evidence="3">Amino-acid biosynthesis; L-methionine biosynthesis via de novo pathway; L-methionine from L-homocysteine (MetH route): step 1/1.</text>
</comment>
<feature type="binding site" evidence="23">
    <location>
        <position position="1332"/>
    </location>
    <ligand>
        <name>S-adenosyl-L-methionine</name>
        <dbReference type="ChEBI" id="CHEBI:59789"/>
    </ligand>
</feature>
<dbReference type="FunFam" id="3.20.20.20:FF:000002">
    <property type="entry name" value="Methionine synthase"/>
    <property type="match status" value="1"/>
</dbReference>
<evidence type="ECO:0000256" key="11">
    <source>
        <dbReference type="ARBA" id="ARBA00022723"/>
    </source>
</evidence>
<dbReference type="Gene3D" id="3.40.50.280">
    <property type="entry name" value="Cobalamin-binding domain"/>
    <property type="match status" value="1"/>
</dbReference>
<sequence>MHAAGEGSGGTPSVPAPTRPATQLCRESGNWGSVGGAGCAPAARGSESKEVFHGLNGSHWMGRMGEDTGPHWRWWFKMHWSVGGCFRWRCRQQRSQALLILVREFLMLSLCCGSGLHPSACRPARPRLHSQLRWPQVSPGSSGQEGAEVTRPALYPAPFGLKPWASDCPAAEPDPRKSMEDEIESILQERIMVLDGAMGTMIQRHALTEEDFRGQEFKDHSRPLKGNNDLLSITQPDIIYDIHKEYLLSGADIIETNTFSSTRVAQADYGLEHLAYRLNRVSAQVARKAADTVTAQTGIRRYVAGAMGPTNRTLSVSPSVERPDYRNITFDELVEAYTEQAKGLLDGGVDILLVETIFDTANAKAALFALQMLFEDEYASRPIFVSGTIVDKSGRTLSGQTGEAFVISVSHSKPLCIGLNCALGAVEMRPFIETIGKCTTAYIICYPNAGLPNTFGGYDETPEVTARHIKNFALDGLVNIVGGCCGTTPAHIRKIAEVVKFCKPRVPPSLSQGYMLLSGLEPFRIGPYTNFVNIGERCNVAGSRKFAKLIMTGNYEEALSVAKLQVEMGAQILDINMDDGMLDGPAAMTRFCNLISSEPDIAKVPLCIDSSNFSVIEAGLKCSQGKCIVNSISLKEGEEDFLEKARKIKLYGAAVVVMAFDEVGQATETETKIAICSRAYHLLVEKVRFNPNDIIFDPNILTIGTGMEEHNLYAINFINATKAIKETLPGVRISGGLSNLSFSFRGMDAIREAMHGVFLYHAIKYGMDMGIVNAGSLPVYDDIHKELLQLCENLIWNKDPDATEKLLHYAQNHAQGGKKVVQTDEWRKGSVEERLEYALIKGIEKYVTADTEEARLNQEKYPRPLNVIEGPLMNGMKIVGDLFGAGKMFLPQVIKSARVMKKAVGHLIPYMEKEREERRAKQGSTEEEDPYQGTIVLATVKGDVHDIGKNIVGVVLGCNNFRVIDLGVMTPCDKILRAAVESKADIIGLSGLITPSLDEMIFVAKEMERLAIKIPLLIGGATTSKTHTAVKIAPRYSAPVVHVLDASKSVVVCSQLLDDSVKDDFFEEILEEYEEIRQEHYESLKERRYLSLQQARRKGFHNNWLSGHIPVKPKFIGTKVFEDYDLRRLVEYIDWKPFFDVWQLRGKYPNRSFPKIFNDKTVGEEAKRVYNDAQDLLKTLINEKKLQARGVVGFWPARSVQDDIHLYAVEEAVGSSEPIAKFYGLRQQAEKDSACTDPYYCLSDFIAPLDSGICDYLGLFAVACFGVDDLCNEFRKQDDEYNIIMVKALGDRLAEAFAEELHERVRREFWAYSSDEQLDLSGLRKIKYEGIRPAPGYPSQPDHTEKLTMWKLANIEETTGIGLTESLAMIPASAVSGLYFSSPNSKYFAVGKICKDQVEDYALRKNLSVAEVEKWLEPILGYDTEQL</sequence>
<evidence type="ECO:0000256" key="4">
    <source>
        <dbReference type="ARBA" id="ARBA00010398"/>
    </source>
</evidence>
<dbReference type="PROSITE" id="PS50970">
    <property type="entry name" value="HCY"/>
    <property type="match status" value="1"/>
</dbReference>
<evidence type="ECO:0000256" key="15">
    <source>
        <dbReference type="ARBA" id="ARBA00023285"/>
    </source>
</evidence>
<dbReference type="InterPro" id="IPR011005">
    <property type="entry name" value="Dihydropteroate_synth-like_sf"/>
</dbReference>
<evidence type="ECO:0000259" key="31">
    <source>
        <dbReference type="PROSITE" id="PS51337"/>
    </source>
</evidence>
<evidence type="ECO:0000313" key="33">
    <source>
        <dbReference type="Proteomes" id="UP000016665"/>
    </source>
</evidence>